<dbReference type="AlphaFoldDB" id="A0A0F9SRA8"/>
<name>A0A0F9SRA8_9ZZZZ</name>
<dbReference type="InterPro" id="IPR021521">
    <property type="entry name" value="DUF3185"/>
</dbReference>
<keyword evidence="1" id="KW-1133">Transmembrane helix</keyword>
<accession>A0A0F9SRA8</accession>
<dbReference type="Pfam" id="PF11381">
    <property type="entry name" value="DUF3185"/>
    <property type="match status" value="1"/>
</dbReference>
<protein>
    <recommendedName>
        <fullName evidence="3">DUF3185 domain-containing protein</fullName>
    </recommendedName>
</protein>
<gene>
    <name evidence="2" type="ORF">LCGC14_0419470</name>
</gene>
<organism evidence="2">
    <name type="scientific">marine sediment metagenome</name>
    <dbReference type="NCBI Taxonomy" id="412755"/>
    <lineage>
        <taxon>unclassified sequences</taxon>
        <taxon>metagenomes</taxon>
        <taxon>ecological metagenomes</taxon>
    </lineage>
</organism>
<keyword evidence="1" id="KW-0472">Membrane</keyword>
<evidence type="ECO:0008006" key="3">
    <source>
        <dbReference type="Google" id="ProtNLM"/>
    </source>
</evidence>
<reference evidence="2" key="1">
    <citation type="journal article" date="2015" name="Nature">
        <title>Complex archaea that bridge the gap between prokaryotes and eukaryotes.</title>
        <authorList>
            <person name="Spang A."/>
            <person name="Saw J.H."/>
            <person name="Jorgensen S.L."/>
            <person name="Zaremba-Niedzwiedzka K."/>
            <person name="Martijn J."/>
            <person name="Lind A.E."/>
            <person name="van Eijk R."/>
            <person name="Schleper C."/>
            <person name="Guy L."/>
            <person name="Ettema T.J."/>
        </authorList>
    </citation>
    <scope>NUCLEOTIDE SEQUENCE</scope>
</reference>
<comment type="caution">
    <text evidence="2">The sequence shown here is derived from an EMBL/GenBank/DDBJ whole genome shotgun (WGS) entry which is preliminary data.</text>
</comment>
<evidence type="ECO:0000313" key="2">
    <source>
        <dbReference type="EMBL" id="KKN71550.1"/>
    </source>
</evidence>
<keyword evidence="1" id="KW-0812">Transmembrane</keyword>
<feature type="transmembrane region" description="Helical" evidence="1">
    <location>
        <begin position="5"/>
        <end position="22"/>
    </location>
</feature>
<dbReference type="EMBL" id="LAZR01000381">
    <property type="protein sequence ID" value="KKN71550.1"/>
    <property type="molecule type" value="Genomic_DNA"/>
</dbReference>
<evidence type="ECO:0000256" key="1">
    <source>
        <dbReference type="SAM" id="Phobius"/>
    </source>
</evidence>
<feature type="transmembrane region" description="Helical" evidence="1">
    <location>
        <begin position="42"/>
        <end position="59"/>
    </location>
</feature>
<sequence length="63" mass="6667">MNNKIIGIVLIVIGIALIMWGYDVYDAAASQLSRAFSGDTPIEAWAGFIGGAVCVLIGIKKLK</sequence>
<proteinExistence type="predicted"/>